<evidence type="ECO:0000313" key="2">
    <source>
        <dbReference type="Proteomes" id="UP000660270"/>
    </source>
</evidence>
<dbReference type="EMBL" id="JACJTM010000049">
    <property type="protein sequence ID" value="MBD2686955.1"/>
    <property type="molecule type" value="Genomic_DNA"/>
</dbReference>
<dbReference type="Proteomes" id="UP000660270">
    <property type="component" value="Unassembled WGS sequence"/>
</dbReference>
<sequence>MFGGESINYYHLASNYNLPALISQVNDVSIDPKAEAKSPQFVVLPIGINIGKLNVLQSASVKGYEDGEKAIDFPNWLIPFQDITTALNLTVSTLPNGELEIKGVGLIKRIKISELTSDPELGLTISIAQIEELLQVRSKFDIVAYSIILEPPWLNFKGKKTTNQNLR</sequence>
<organism evidence="1 2">
    <name type="scientific">Aphanizomenon flos-aquae FACHB-1249</name>
    <dbReference type="NCBI Taxonomy" id="2692889"/>
    <lineage>
        <taxon>Bacteria</taxon>
        <taxon>Bacillati</taxon>
        <taxon>Cyanobacteriota</taxon>
        <taxon>Cyanophyceae</taxon>
        <taxon>Nostocales</taxon>
        <taxon>Aphanizomenonaceae</taxon>
        <taxon>Aphanizomenon</taxon>
    </lineage>
</organism>
<dbReference type="RefSeq" id="WP_190386440.1">
    <property type="nucleotide sequence ID" value="NZ_JACJTM010000049.1"/>
</dbReference>
<reference evidence="1 2" key="1">
    <citation type="journal article" date="2020" name="ISME J.">
        <title>Comparative genomics reveals insights into cyanobacterial evolution and habitat adaptation.</title>
        <authorList>
            <person name="Chen M.Y."/>
            <person name="Teng W.K."/>
            <person name="Zhao L."/>
            <person name="Hu C.X."/>
            <person name="Zhou Y.K."/>
            <person name="Han B.P."/>
            <person name="Song L.R."/>
            <person name="Shu W.S."/>
        </authorList>
    </citation>
    <scope>NUCLEOTIDE SEQUENCE [LARGE SCALE GENOMIC DNA]</scope>
    <source>
        <strain evidence="1 2">FACHB-1249</strain>
    </source>
</reference>
<dbReference type="GeneID" id="78217547"/>
<name>A0ABR8IUB7_APHFL</name>
<keyword evidence="2" id="KW-1185">Reference proteome</keyword>
<proteinExistence type="predicted"/>
<evidence type="ECO:0000313" key="1">
    <source>
        <dbReference type="EMBL" id="MBD2686955.1"/>
    </source>
</evidence>
<accession>A0ABR8IUB7</accession>
<protein>
    <submittedName>
        <fullName evidence="1">Uncharacterized protein</fullName>
    </submittedName>
</protein>
<comment type="caution">
    <text evidence="1">The sequence shown here is derived from an EMBL/GenBank/DDBJ whole genome shotgun (WGS) entry which is preliminary data.</text>
</comment>
<gene>
    <name evidence="1" type="ORF">H6G43_17415</name>
</gene>